<feature type="non-terminal residue" evidence="5">
    <location>
        <position position="1"/>
    </location>
</feature>
<dbReference type="AlphaFoldDB" id="X0VRP6"/>
<dbReference type="GO" id="GO:0006729">
    <property type="term" value="P:tetrahydrobiopterin biosynthetic process"/>
    <property type="evidence" value="ECO:0007669"/>
    <property type="project" value="TreeGrafter"/>
</dbReference>
<accession>X0VRP6</accession>
<proteinExistence type="predicted"/>
<evidence type="ECO:0000259" key="4">
    <source>
        <dbReference type="Pfam" id="PF01227"/>
    </source>
</evidence>
<dbReference type="PANTHER" id="PTHR11109:SF7">
    <property type="entry name" value="GTP CYCLOHYDROLASE 1"/>
    <property type="match status" value="1"/>
</dbReference>
<dbReference type="GO" id="GO:0003934">
    <property type="term" value="F:GTP cyclohydrolase I activity"/>
    <property type="evidence" value="ECO:0007669"/>
    <property type="project" value="UniProtKB-EC"/>
</dbReference>
<feature type="domain" description="GTP cyclohydrolase I" evidence="4">
    <location>
        <begin position="1"/>
        <end position="94"/>
    </location>
</feature>
<dbReference type="Gene3D" id="3.30.1130.10">
    <property type="match status" value="1"/>
</dbReference>
<sequence>YMPGEYLLGISKFVRVVNYFTHRLNVQEKMTDDIANYLMDCALKPRGVMVIIKGTHLCEIMRGVKQSNPIMITSAIKGIFKTNPTTRSEALELLKS</sequence>
<organism evidence="5">
    <name type="scientific">marine sediment metagenome</name>
    <dbReference type="NCBI Taxonomy" id="412755"/>
    <lineage>
        <taxon>unclassified sequences</taxon>
        <taxon>metagenomes</taxon>
        <taxon>ecological metagenomes</taxon>
    </lineage>
</organism>
<dbReference type="GO" id="GO:0005525">
    <property type="term" value="F:GTP binding"/>
    <property type="evidence" value="ECO:0007669"/>
    <property type="project" value="TreeGrafter"/>
</dbReference>
<dbReference type="InterPro" id="IPR001474">
    <property type="entry name" value="GTP_CycHdrlase_I"/>
</dbReference>
<gene>
    <name evidence="5" type="ORF">S01H1_60478</name>
</gene>
<dbReference type="EMBL" id="BARS01039609">
    <property type="protein sequence ID" value="GAG20905.1"/>
    <property type="molecule type" value="Genomic_DNA"/>
</dbReference>
<evidence type="ECO:0000256" key="3">
    <source>
        <dbReference type="ARBA" id="ARBA00022801"/>
    </source>
</evidence>
<dbReference type="InterPro" id="IPR020602">
    <property type="entry name" value="GTP_CycHdrlase_I_dom"/>
</dbReference>
<dbReference type="PANTHER" id="PTHR11109">
    <property type="entry name" value="GTP CYCLOHYDROLASE I"/>
    <property type="match status" value="1"/>
</dbReference>
<evidence type="ECO:0000313" key="5">
    <source>
        <dbReference type="EMBL" id="GAG20905.1"/>
    </source>
</evidence>
<dbReference type="GO" id="GO:0008270">
    <property type="term" value="F:zinc ion binding"/>
    <property type="evidence" value="ECO:0007669"/>
    <property type="project" value="TreeGrafter"/>
</dbReference>
<reference evidence="5" key="1">
    <citation type="journal article" date="2014" name="Front. Microbiol.">
        <title>High frequency of phylogenetically diverse reductive dehalogenase-homologous genes in deep subseafloor sedimentary metagenomes.</title>
        <authorList>
            <person name="Kawai M."/>
            <person name="Futagami T."/>
            <person name="Toyoda A."/>
            <person name="Takaki Y."/>
            <person name="Nishi S."/>
            <person name="Hori S."/>
            <person name="Arai W."/>
            <person name="Tsubouchi T."/>
            <person name="Morono Y."/>
            <person name="Uchiyama I."/>
            <person name="Ito T."/>
            <person name="Fujiyama A."/>
            <person name="Inagaki F."/>
            <person name="Takami H."/>
        </authorList>
    </citation>
    <scope>NUCLEOTIDE SEQUENCE</scope>
    <source>
        <strain evidence="5">Expedition CK06-06</strain>
    </source>
</reference>
<dbReference type="GO" id="GO:0046654">
    <property type="term" value="P:tetrahydrofolate biosynthetic process"/>
    <property type="evidence" value="ECO:0007669"/>
    <property type="project" value="InterPro"/>
</dbReference>
<comment type="pathway">
    <text evidence="1">Cofactor biosynthesis; 7,8-dihydroneopterin triphosphate biosynthesis; 7,8-dihydroneopterin triphosphate from GTP: step 1/1.</text>
</comment>
<name>X0VRP6_9ZZZZ</name>
<evidence type="ECO:0000256" key="2">
    <source>
        <dbReference type="ARBA" id="ARBA00012715"/>
    </source>
</evidence>
<dbReference type="InterPro" id="IPR043133">
    <property type="entry name" value="GTP-CH-I_C/QueF"/>
</dbReference>
<dbReference type="UniPathway" id="UPA00848">
    <property type="reaction ID" value="UER00151"/>
</dbReference>
<dbReference type="Pfam" id="PF01227">
    <property type="entry name" value="GTP_cyclohydroI"/>
    <property type="match status" value="1"/>
</dbReference>
<dbReference type="SUPFAM" id="SSF55620">
    <property type="entry name" value="Tetrahydrobiopterin biosynthesis enzymes-like"/>
    <property type="match status" value="1"/>
</dbReference>
<dbReference type="GO" id="GO:0005737">
    <property type="term" value="C:cytoplasm"/>
    <property type="evidence" value="ECO:0007669"/>
    <property type="project" value="TreeGrafter"/>
</dbReference>
<protein>
    <recommendedName>
        <fullName evidence="2">GTP cyclohydrolase I</fullName>
        <ecNumber evidence="2">3.5.4.16</ecNumber>
    </recommendedName>
</protein>
<keyword evidence="3" id="KW-0378">Hydrolase</keyword>
<evidence type="ECO:0000256" key="1">
    <source>
        <dbReference type="ARBA" id="ARBA00005080"/>
    </source>
</evidence>
<dbReference type="EC" id="3.5.4.16" evidence="2"/>
<comment type="caution">
    <text evidence="5">The sequence shown here is derived from an EMBL/GenBank/DDBJ whole genome shotgun (WGS) entry which is preliminary data.</text>
</comment>